<dbReference type="CDD" id="cd00229">
    <property type="entry name" value="SGNH_hydrolase"/>
    <property type="match status" value="1"/>
</dbReference>
<evidence type="ECO:0000313" key="2">
    <source>
        <dbReference type="EMBL" id="KAF0290430.1"/>
    </source>
</evidence>
<dbReference type="Pfam" id="PF13472">
    <property type="entry name" value="Lipase_GDSL_2"/>
    <property type="match status" value="1"/>
</dbReference>
<proteinExistence type="predicted"/>
<accession>A0A6A4VGK8</accession>
<name>A0A6A4VGK8_AMPAM</name>
<evidence type="ECO:0000259" key="1">
    <source>
        <dbReference type="Pfam" id="PF13472"/>
    </source>
</evidence>
<dbReference type="SUPFAM" id="SSF52266">
    <property type="entry name" value="SGNH hydrolase"/>
    <property type="match status" value="1"/>
</dbReference>
<dbReference type="AlphaFoldDB" id="A0A6A4VGK8"/>
<sequence length="173" mass="18887">MLVVGDSYAVHLPRRCSPHLAVAAAGVRGGCVNDDGFRRSAIRAAVRARPRVVTLVAGGNDLARRDCRVQRWLANLQELTLGLLAAGVVRVYVLPIPPRTGFPSSGVSARIFRRRRWVANKLLRRLFRQPPVLLLHFVPPPDFLASDGVHPSAAGWRTLESVLQEAMDASSGI</sequence>
<comment type="caution">
    <text evidence="2">The sequence shown here is derived from an EMBL/GenBank/DDBJ whole genome shotgun (WGS) entry which is preliminary data.</text>
</comment>
<keyword evidence="3" id="KW-1185">Reference proteome</keyword>
<dbReference type="InterPro" id="IPR013830">
    <property type="entry name" value="SGNH_hydro"/>
</dbReference>
<feature type="domain" description="SGNH hydrolase-type esterase" evidence="1">
    <location>
        <begin position="6"/>
        <end position="155"/>
    </location>
</feature>
<dbReference type="EMBL" id="VIIS01001956">
    <property type="protein sequence ID" value="KAF0290430.1"/>
    <property type="molecule type" value="Genomic_DNA"/>
</dbReference>
<dbReference type="Proteomes" id="UP000440578">
    <property type="component" value="Unassembled WGS sequence"/>
</dbReference>
<dbReference type="InterPro" id="IPR036514">
    <property type="entry name" value="SGNH_hydro_sf"/>
</dbReference>
<organism evidence="2 3">
    <name type="scientific">Amphibalanus amphitrite</name>
    <name type="common">Striped barnacle</name>
    <name type="synonym">Balanus amphitrite</name>
    <dbReference type="NCBI Taxonomy" id="1232801"/>
    <lineage>
        <taxon>Eukaryota</taxon>
        <taxon>Metazoa</taxon>
        <taxon>Ecdysozoa</taxon>
        <taxon>Arthropoda</taxon>
        <taxon>Crustacea</taxon>
        <taxon>Multicrustacea</taxon>
        <taxon>Cirripedia</taxon>
        <taxon>Thoracica</taxon>
        <taxon>Thoracicalcarea</taxon>
        <taxon>Balanomorpha</taxon>
        <taxon>Balanoidea</taxon>
        <taxon>Balanidae</taxon>
        <taxon>Amphibalaninae</taxon>
        <taxon>Amphibalanus</taxon>
    </lineage>
</organism>
<reference evidence="2 3" key="1">
    <citation type="submission" date="2019-07" db="EMBL/GenBank/DDBJ databases">
        <title>Draft genome assembly of a fouling barnacle, Amphibalanus amphitrite (Darwin, 1854): The first reference genome for Thecostraca.</title>
        <authorList>
            <person name="Kim W."/>
        </authorList>
    </citation>
    <scope>NUCLEOTIDE SEQUENCE [LARGE SCALE GENOMIC DNA]</scope>
    <source>
        <strain evidence="2">SNU_AA5</strain>
        <tissue evidence="2">Soma without cirri and trophi</tissue>
    </source>
</reference>
<gene>
    <name evidence="2" type="ORF">FJT64_011356</name>
</gene>
<dbReference type="Gene3D" id="3.40.50.1110">
    <property type="entry name" value="SGNH hydrolase"/>
    <property type="match status" value="1"/>
</dbReference>
<protein>
    <recommendedName>
        <fullName evidence="1">SGNH hydrolase-type esterase domain-containing protein</fullName>
    </recommendedName>
</protein>
<evidence type="ECO:0000313" key="3">
    <source>
        <dbReference type="Proteomes" id="UP000440578"/>
    </source>
</evidence>